<dbReference type="RefSeq" id="WP_074444185.1">
    <property type="nucleotide sequence ID" value="NZ_FMBM01000001.1"/>
</dbReference>
<reference evidence="2 4" key="2">
    <citation type="submission" date="2016-08" db="EMBL/GenBank/DDBJ databases">
        <authorList>
            <person name="Varghese N."/>
            <person name="Submissions Spin"/>
        </authorList>
    </citation>
    <scope>NUCLEOTIDE SEQUENCE [LARGE SCALE GENOMIC DNA]</scope>
    <source>
        <strain evidence="2 4">HL-109</strain>
    </source>
</reference>
<evidence type="ECO:0000313" key="1">
    <source>
        <dbReference type="EMBL" id="KPQ10143.1"/>
    </source>
</evidence>
<keyword evidence="4" id="KW-1185">Reference proteome</keyword>
<name>A0A0P7ZYV4_9HYPH</name>
<organism evidence="1 3">
    <name type="scientific">Saliniramus fredricksonii</name>
    <dbReference type="NCBI Taxonomy" id="1653334"/>
    <lineage>
        <taxon>Bacteria</taxon>
        <taxon>Pseudomonadati</taxon>
        <taxon>Pseudomonadota</taxon>
        <taxon>Alphaproteobacteria</taxon>
        <taxon>Hyphomicrobiales</taxon>
        <taxon>Salinarimonadaceae</taxon>
        <taxon>Saliniramus</taxon>
    </lineage>
</organism>
<evidence type="ECO:0000313" key="2">
    <source>
        <dbReference type="EMBL" id="SCC79184.1"/>
    </source>
</evidence>
<reference evidence="1 3" key="1">
    <citation type="submission" date="2015-09" db="EMBL/GenBank/DDBJ databases">
        <title>Identification and resolution of microdiversity through metagenomic sequencing of parallel consortia.</title>
        <authorList>
            <person name="Nelson W.C."/>
            <person name="Romine M.F."/>
            <person name="Lindemann S.R."/>
        </authorList>
    </citation>
    <scope>NUCLEOTIDE SEQUENCE [LARGE SCALE GENOMIC DNA]</scope>
    <source>
        <strain evidence="1">HL-109</strain>
    </source>
</reference>
<proteinExistence type="predicted"/>
<dbReference type="EMBL" id="FMBM01000001">
    <property type="protein sequence ID" value="SCC79184.1"/>
    <property type="molecule type" value="Genomic_DNA"/>
</dbReference>
<sequence length="90" mass="10085">MITLEDCIALCDLTAEEVAAIAEHEHLPDMVAVTLGAYLLHEQHGAQRIRDMMIDDIRAAVRRHDVAHARQLVAALRHFMIEHPGLTLRG</sequence>
<accession>A0A0P7ZYV4</accession>
<protein>
    <submittedName>
        <fullName evidence="1">Uncharacterized protein</fullName>
    </submittedName>
</protein>
<evidence type="ECO:0000313" key="3">
    <source>
        <dbReference type="Proteomes" id="UP000050497"/>
    </source>
</evidence>
<dbReference type="STRING" id="1653334.GA0071312_0729"/>
<dbReference type="Proteomes" id="UP000182800">
    <property type="component" value="Unassembled WGS sequence"/>
</dbReference>
<evidence type="ECO:0000313" key="4">
    <source>
        <dbReference type="Proteomes" id="UP000182800"/>
    </source>
</evidence>
<dbReference type="EMBL" id="LJSX01000018">
    <property type="protein sequence ID" value="KPQ10143.1"/>
    <property type="molecule type" value="Genomic_DNA"/>
</dbReference>
<dbReference type="Proteomes" id="UP000050497">
    <property type="component" value="Unassembled WGS sequence"/>
</dbReference>
<dbReference type="AlphaFoldDB" id="A0A0P7ZYV4"/>
<gene>
    <name evidence="2" type="ORF">GA0071312_0729</name>
    <name evidence="1" type="ORF">HLUCCO17_11920</name>
</gene>
<comment type="caution">
    <text evidence="1">The sequence shown here is derived from an EMBL/GenBank/DDBJ whole genome shotgun (WGS) entry which is preliminary data.</text>
</comment>